<dbReference type="GO" id="GO:0110153">
    <property type="term" value="F:RNA NAD-cap (NMN-forming) hydrolase activity"/>
    <property type="evidence" value="ECO:0007669"/>
    <property type="project" value="RHEA"/>
</dbReference>
<dbReference type="Pfam" id="PF00293">
    <property type="entry name" value="NUDIX"/>
    <property type="match status" value="1"/>
</dbReference>
<comment type="cofactor">
    <cofactor evidence="1">
        <name>Mg(2+)</name>
        <dbReference type="ChEBI" id="CHEBI:18420"/>
    </cofactor>
</comment>
<dbReference type="EMBL" id="UOEE01000070">
    <property type="protein sequence ID" value="VAV88592.1"/>
    <property type="molecule type" value="Genomic_DNA"/>
</dbReference>
<dbReference type="PANTHER" id="PTHR42904:SF6">
    <property type="entry name" value="NAD-CAPPED RNA HYDROLASE NUDT12"/>
    <property type="match status" value="1"/>
</dbReference>
<evidence type="ECO:0000313" key="11">
    <source>
        <dbReference type="EMBL" id="VAV88592.1"/>
    </source>
</evidence>
<comment type="catalytic activity">
    <reaction evidence="9">
        <text>a 5'-end NAD(+)-phospho-ribonucleoside in mRNA + H2O = a 5'-end phospho-adenosine-phospho-ribonucleoside in mRNA + beta-nicotinamide D-ribonucleotide + 2 H(+)</text>
        <dbReference type="Rhea" id="RHEA:60876"/>
        <dbReference type="Rhea" id="RHEA-COMP:15698"/>
        <dbReference type="Rhea" id="RHEA-COMP:15719"/>
        <dbReference type="ChEBI" id="CHEBI:14649"/>
        <dbReference type="ChEBI" id="CHEBI:15377"/>
        <dbReference type="ChEBI" id="CHEBI:15378"/>
        <dbReference type="ChEBI" id="CHEBI:144029"/>
        <dbReference type="ChEBI" id="CHEBI:144051"/>
    </reaction>
    <physiologicalReaction direction="left-to-right" evidence="9">
        <dbReference type="Rhea" id="RHEA:60877"/>
    </physiologicalReaction>
</comment>
<evidence type="ECO:0000256" key="3">
    <source>
        <dbReference type="ARBA" id="ARBA00009595"/>
    </source>
</evidence>
<gene>
    <name evidence="11" type="ORF">MNBD_ALPHA06-1056</name>
</gene>
<dbReference type="AlphaFoldDB" id="A0A3B0R7Y3"/>
<dbReference type="PRINTS" id="PR00502">
    <property type="entry name" value="NUDIXFAMILY"/>
</dbReference>
<dbReference type="InterPro" id="IPR050241">
    <property type="entry name" value="NAD-cap_RNA_hydrolase_NudC"/>
</dbReference>
<evidence type="ECO:0000256" key="2">
    <source>
        <dbReference type="ARBA" id="ARBA00001947"/>
    </source>
</evidence>
<dbReference type="PROSITE" id="PS00893">
    <property type="entry name" value="NUDIX_BOX"/>
    <property type="match status" value="1"/>
</dbReference>
<reference evidence="11" key="1">
    <citation type="submission" date="2018-06" db="EMBL/GenBank/DDBJ databases">
        <authorList>
            <person name="Zhirakovskaya E."/>
        </authorList>
    </citation>
    <scope>NUCLEOTIDE SEQUENCE</scope>
</reference>
<dbReference type="NCBIfam" id="NF001299">
    <property type="entry name" value="PRK00241.1"/>
    <property type="match status" value="1"/>
</dbReference>
<evidence type="ECO:0000256" key="9">
    <source>
        <dbReference type="ARBA" id="ARBA00023679"/>
    </source>
</evidence>
<dbReference type="Pfam" id="PF09297">
    <property type="entry name" value="Zn_ribbon_NUD"/>
    <property type="match status" value="1"/>
</dbReference>
<dbReference type="PANTHER" id="PTHR42904">
    <property type="entry name" value="NUDIX HYDROLASE, NUDC SUBFAMILY"/>
    <property type="match status" value="1"/>
</dbReference>
<keyword evidence="8" id="KW-0520">NAD</keyword>
<dbReference type="GO" id="GO:0005777">
    <property type="term" value="C:peroxisome"/>
    <property type="evidence" value="ECO:0007669"/>
    <property type="project" value="TreeGrafter"/>
</dbReference>
<sequence length="306" mass="33869">MPKQLPHICLTGDPLDRLDAIRKNPDALQKILEHADALYLVVQGDQVLLNQQDELALVHRDILPHLQVLAPGPILLGVEPKSGKPWFVISPDPEHQSGQELLNSLGNFVPLRQSLVQLPAADLAIVGRSFSLLRWHENHLFCAGCGQPSVVSAGGEKRTCADCQREHFPRVDPAVIMMVVQGENCLLGRNASWPDGHYSTLAGFVEPGESLEEACRREVMEEVGITISKVRYMFSQPWPFPHSLMIGLVAEATSTKIILEDELEDARWFNRQDIQAILAGTHPDVLPPYPQAASGVLIKTWAEQKS</sequence>
<keyword evidence="7" id="KW-0460">Magnesium</keyword>
<dbReference type="GO" id="GO:0046872">
    <property type="term" value="F:metal ion binding"/>
    <property type="evidence" value="ECO:0007669"/>
    <property type="project" value="UniProtKB-KW"/>
</dbReference>
<evidence type="ECO:0000256" key="4">
    <source>
        <dbReference type="ARBA" id="ARBA00012381"/>
    </source>
</evidence>
<dbReference type="InterPro" id="IPR015797">
    <property type="entry name" value="NUDIX_hydrolase-like_dom_sf"/>
</dbReference>
<comment type="cofactor">
    <cofactor evidence="2">
        <name>Zn(2+)</name>
        <dbReference type="ChEBI" id="CHEBI:29105"/>
    </cofactor>
</comment>
<dbReference type="SUPFAM" id="SSF55811">
    <property type="entry name" value="Nudix"/>
    <property type="match status" value="1"/>
</dbReference>
<dbReference type="InterPro" id="IPR049734">
    <property type="entry name" value="NudC-like_C"/>
</dbReference>
<feature type="domain" description="Nudix hydrolase" evidence="10">
    <location>
        <begin position="169"/>
        <end position="294"/>
    </location>
</feature>
<keyword evidence="6 11" id="KW-0378">Hydrolase</keyword>
<evidence type="ECO:0000256" key="8">
    <source>
        <dbReference type="ARBA" id="ARBA00023027"/>
    </source>
</evidence>
<dbReference type="InterPro" id="IPR020476">
    <property type="entry name" value="Nudix_hydrolase"/>
</dbReference>
<dbReference type="EC" id="3.6.1.22" evidence="4"/>
<dbReference type="GO" id="GO:0005829">
    <property type="term" value="C:cytosol"/>
    <property type="evidence" value="ECO:0007669"/>
    <property type="project" value="TreeGrafter"/>
</dbReference>
<dbReference type="InterPro" id="IPR000086">
    <property type="entry name" value="NUDIX_hydrolase_dom"/>
</dbReference>
<evidence type="ECO:0000256" key="1">
    <source>
        <dbReference type="ARBA" id="ARBA00001946"/>
    </source>
</evidence>
<keyword evidence="5" id="KW-0479">Metal-binding</keyword>
<comment type="similarity">
    <text evidence="3">Belongs to the Nudix hydrolase family. NudC subfamily.</text>
</comment>
<name>A0A3B0R7Y3_9ZZZZ</name>
<organism evidence="11">
    <name type="scientific">hydrothermal vent metagenome</name>
    <dbReference type="NCBI Taxonomy" id="652676"/>
    <lineage>
        <taxon>unclassified sequences</taxon>
        <taxon>metagenomes</taxon>
        <taxon>ecological metagenomes</taxon>
    </lineage>
</organism>
<dbReference type="PROSITE" id="PS51462">
    <property type="entry name" value="NUDIX"/>
    <property type="match status" value="1"/>
</dbReference>
<dbReference type="GO" id="GO:0006742">
    <property type="term" value="P:NADP+ catabolic process"/>
    <property type="evidence" value="ECO:0007669"/>
    <property type="project" value="TreeGrafter"/>
</dbReference>
<dbReference type="GO" id="GO:0019677">
    <property type="term" value="P:NAD+ catabolic process"/>
    <property type="evidence" value="ECO:0007669"/>
    <property type="project" value="TreeGrafter"/>
</dbReference>
<dbReference type="InterPro" id="IPR015376">
    <property type="entry name" value="Znr_NADH_PPase"/>
</dbReference>
<proteinExistence type="inferred from homology"/>
<dbReference type="Gene3D" id="3.90.79.10">
    <property type="entry name" value="Nucleoside Triphosphate Pyrophosphohydrolase"/>
    <property type="match status" value="1"/>
</dbReference>
<evidence type="ECO:0000256" key="6">
    <source>
        <dbReference type="ARBA" id="ARBA00022801"/>
    </source>
</evidence>
<dbReference type="GO" id="GO:0035529">
    <property type="term" value="F:NADH pyrophosphatase activity"/>
    <property type="evidence" value="ECO:0007669"/>
    <property type="project" value="TreeGrafter"/>
</dbReference>
<dbReference type="InterPro" id="IPR015375">
    <property type="entry name" value="NADH_PPase-like_N"/>
</dbReference>
<dbReference type="Gene3D" id="3.90.79.20">
    <property type="match status" value="1"/>
</dbReference>
<evidence type="ECO:0000259" key="10">
    <source>
        <dbReference type="PROSITE" id="PS51462"/>
    </source>
</evidence>
<evidence type="ECO:0000256" key="7">
    <source>
        <dbReference type="ARBA" id="ARBA00022842"/>
    </source>
</evidence>
<dbReference type="Pfam" id="PF09296">
    <property type="entry name" value="NUDIX-like"/>
    <property type="match status" value="1"/>
</dbReference>
<protein>
    <recommendedName>
        <fullName evidence="4">NAD(+) diphosphatase</fullName>
        <ecNumber evidence="4">3.6.1.22</ecNumber>
    </recommendedName>
</protein>
<accession>A0A3B0R7Y3</accession>
<dbReference type="CDD" id="cd03429">
    <property type="entry name" value="NUDIX_NADH_pyrophosphatase_Nudt13"/>
    <property type="match status" value="1"/>
</dbReference>
<evidence type="ECO:0000256" key="5">
    <source>
        <dbReference type="ARBA" id="ARBA00022723"/>
    </source>
</evidence>
<dbReference type="InterPro" id="IPR020084">
    <property type="entry name" value="NUDIX_hydrolase_CS"/>
</dbReference>